<keyword evidence="3" id="KW-1185">Reference proteome</keyword>
<reference evidence="2 3" key="1">
    <citation type="journal article" date="2018" name="PLoS Pathog.">
        <title>Evolution of structural diversity of trichothecenes, a family of toxins produced by plant pathogenic and entomopathogenic fungi.</title>
        <authorList>
            <person name="Proctor R.H."/>
            <person name="McCormick S.P."/>
            <person name="Kim H.S."/>
            <person name="Cardoza R.E."/>
            <person name="Stanley A.M."/>
            <person name="Lindo L."/>
            <person name="Kelly A."/>
            <person name="Brown D.W."/>
            <person name="Lee T."/>
            <person name="Vaughan M.M."/>
            <person name="Alexander N.J."/>
            <person name="Busman M."/>
            <person name="Gutierrez S."/>
        </authorList>
    </citation>
    <scope>NUCLEOTIDE SEQUENCE [LARGE SCALE GENOMIC DNA]</scope>
    <source>
        <strain evidence="2 3">IBT 40837</strain>
    </source>
</reference>
<name>A0A395NKY4_TRIAR</name>
<dbReference type="OrthoDB" id="4900638at2759"/>
<dbReference type="EMBL" id="PXOA01000331">
    <property type="protein sequence ID" value="RFU76742.1"/>
    <property type="molecule type" value="Genomic_DNA"/>
</dbReference>
<evidence type="ECO:0000313" key="3">
    <source>
        <dbReference type="Proteomes" id="UP000266272"/>
    </source>
</evidence>
<comment type="caution">
    <text evidence="2">The sequence shown here is derived from an EMBL/GenBank/DDBJ whole genome shotgun (WGS) entry which is preliminary data.</text>
</comment>
<accession>A0A395NKY4</accession>
<feature type="region of interest" description="Disordered" evidence="1">
    <location>
        <begin position="1"/>
        <end position="30"/>
    </location>
</feature>
<gene>
    <name evidence="2" type="ORF">TARUN_5545</name>
</gene>
<sequence>MKSTTRNRATTDDRFSQGADDGGDRNSKGCQAQVSRTLLQEGRRPHSPNCQIVNDSYMYGQPPAQNVAFWGLAAPGCAELLQQQRLGDQEGEAGALVYDGAYAVYIRKPAATQELEAEEHKAKAARDGIHHIRGLSKNRPTSSYELPSAAAAPKGMIGGEGQLHEMLPVAVAGQKGAAGEWRNAMSLSWHKLGWHAESPNSNSSPPAPLVFAADGVDVHCPEAPGSQFAPERQGTYLKQPYRGVLAVRSAACLSVGTGANLLRPVRHAAIQVWSPPSIILRTAVARAEPPQACRIRPGTVRNVPRHLFLAAARLHRRPTRLVLEAAWPLLPFGGGRAWGWGTEPESCPCRVVESSRTPGSAAVTTVIVPGQPTGDQCLIQDAVHGNSGPARARPDERELTAATTR</sequence>
<dbReference type="AlphaFoldDB" id="A0A395NKY4"/>
<proteinExistence type="predicted"/>
<organism evidence="2 3">
    <name type="scientific">Trichoderma arundinaceum</name>
    <dbReference type="NCBI Taxonomy" id="490622"/>
    <lineage>
        <taxon>Eukaryota</taxon>
        <taxon>Fungi</taxon>
        <taxon>Dikarya</taxon>
        <taxon>Ascomycota</taxon>
        <taxon>Pezizomycotina</taxon>
        <taxon>Sordariomycetes</taxon>
        <taxon>Hypocreomycetidae</taxon>
        <taxon>Hypocreales</taxon>
        <taxon>Hypocreaceae</taxon>
        <taxon>Trichoderma</taxon>
    </lineage>
</organism>
<evidence type="ECO:0000313" key="2">
    <source>
        <dbReference type="EMBL" id="RFU76742.1"/>
    </source>
</evidence>
<evidence type="ECO:0000256" key="1">
    <source>
        <dbReference type="SAM" id="MobiDB-lite"/>
    </source>
</evidence>
<protein>
    <submittedName>
        <fullName evidence="2">Uncharacterized protein</fullName>
    </submittedName>
</protein>
<dbReference type="Proteomes" id="UP000266272">
    <property type="component" value="Unassembled WGS sequence"/>
</dbReference>
<feature type="region of interest" description="Disordered" evidence="1">
    <location>
        <begin position="383"/>
        <end position="405"/>
    </location>
</feature>